<keyword evidence="2" id="KW-1185">Reference proteome</keyword>
<protein>
    <submittedName>
        <fullName evidence="1">Uncharacterized protein</fullName>
    </submittedName>
</protein>
<proteinExistence type="predicted"/>
<evidence type="ECO:0000313" key="1">
    <source>
        <dbReference type="EMBL" id="PWV79592.1"/>
    </source>
</evidence>
<accession>A0A317NX89</accession>
<name>A0A317NX89_9NOCA</name>
<comment type="caution">
    <text evidence="1">The sequence shown here is derived from an EMBL/GenBank/DDBJ whole genome shotgun (WGS) entry which is preliminary data.</text>
</comment>
<organism evidence="1 2">
    <name type="scientific">Nocardia neocaledoniensis</name>
    <dbReference type="NCBI Taxonomy" id="236511"/>
    <lineage>
        <taxon>Bacteria</taxon>
        <taxon>Bacillati</taxon>
        <taxon>Actinomycetota</taxon>
        <taxon>Actinomycetes</taxon>
        <taxon>Mycobacteriales</taxon>
        <taxon>Nocardiaceae</taxon>
        <taxon>Nocardia</taxon>
    </lineage>
</organism>
<dbReference type="AlphaFoldDB" id="A0A317NX89"/>
<evidence type="ECO:0000313" key="2">
    <source>
        <dbReference type="Proteomes" id="UP000246410"/>
    </source>
</evidence>
<dbReference type="EMBL" id="QGTL01000002">
    <property type="protein sequence ID" value="PWV79592.1"/>
    <property type="molecule type" value="Genomic_DNA"/>
</dbReference>
<dbReference type="Proteomes" id="UP000246410">
    <property type="component" value="Unassembled WGS sequence"/>
</dbReference>
<sequence length="46" mass="4821">MTDDTDMNHLPVTPAIAPSNPIEALLLQIGYLVCSLLNPGGCAVIQ</sequence>
<gene>
    <name evidence="1" type="ORF">DFR69_102657</name>
</gene>
<reference evidence="1 2" key="1">
    <citation type="submission" date="2018-05" db="EMBL/GenBank/DDBJ databases">
        <title>Genomic Encyclopedia of Type Strains, Phase IV (KMG-IV): sequencing the most valuable type-strain genomes for metagenomic binning, comparative biology and taxonomic classification.</title>
        <authorList>
            <person name="Goeker M."/>
        </authorList>
    </citation>
    <scope>NUCLEOTIDE SEQUENCE [LARGE SCALE GENOMIC DNA]</scope>
    <source>
        <strain evidence="1 2">DSM 44717</strain>
    </source>
</reference>